<dbReference type="PANTHER" id="PTHR11102:SF147">
    <property type="entry name" value="SEL1L ADAPTOR SUBUNIT OF ERAD E3 UBIQUITIN LIGASE"/>
    <property type="match status" value="1"/>
</dbReference>
<dbReference type="Proteomes" id="UP000308199">
    <property type="component" value="Unassembled WGS sequence"/>
</dbReference>
<accession>A0A4S4K9J8</accession>
<evidence type="ECO:0000256" key="2">
    <source>
        <dbReference type="SAM" id="SignalP"/>
    </source>
</evidence>
<keyword evidence="4" id="KW-1185">Reference proteome</keyword>
<protein>
    <recommendedName>
        <fullName evidence="5">Alginate lyase domain-containing protein</fullName>
    </recommendedName>
</protein>
<feature type="chain" id="PRO_5020737756" description="Alginate lyase domain-containing protein" evidence="2">
    <location>
        <begin position="32"/>
        <end position="405"/>
    </location>
</feature>
<evidence type="ECO:0000313" key="4">
    <source>
        <dbReference type="Proteomes" id="UP000308199"/>
    </source>
</evidence>
<dbReference type="AlphaFoldDB" id="A0A4S4K9J8"/>
<dbReference type="InterPro" id="IPR011990">
    <property type="entry name" value="TPR-like_helical_dom_sf"/>
</dbReference>
<feature type="non-terminal residue" evidence="3">
    <location>
        <position position="405"/>
    </location>
</feature>
<proteinExistence type="inferred from homology"/>
<feature type="signal peptide" evidence="2">
    <location>
        <begin position="1"/>
        <end position="31"/>
    </location>
</feature>
<name>A0A4S4K9J8_9AGAM</name>
<sequence length="405" mass="42670">MYTRLPRRKAAWVAFCIVVLATLAVVVSASASDDVSGNGDGDGDMDGAVAVPSTETGALTDTATSSLTHGGVVSDLKYAESGTTPSHNSLAEANRAYKQALLALSTIPSYPPLSNSGLLDSYQPQQQQQQILPNSIFTTLFPNQQGPIASIIRIAFKLRGSGGGGAWRKAEEMKGKALKVIDLLEHAAELGHMDALYKLAFISLFHPSPLLHAPARAHSAYHTHASLTGNATSNAMLAFFHATGYAGAVSIDQAQALLYYTFAALGGDRGAQMALGYRYWAGVGVNDECGAALEWYQMAAEQSMAKFISGPPGGRTLLHTTTRLSDLNGGAYGPGASVASTGMNAHRAVVKAASARQAGETWEDVLEYYMFNADRGEIDFAYRLGKIFYQGSIYAVQGGAASGGE</sequence>
<dbReference type="InterPro" id="IPR050767">
    <property type="entry name" value="Sel1_AlgK"/>
</dbReference>
<gene>
    <name evidence="3" type="ORF">EW145_g8259</name>
</gene>
<dbReference type="OrthoDB" id="27934at2759"/>
<evidence type="ECO:0000256" key="1">
    <source>
        <dbReference type="ARBA" id="ARBA00038101"/>
    </source>
</evidence>
<evidence type="ECO:0000313" key="3">
    <source>
        <dbReference type="EMBL" id="THG93907.1"/>
    </source>
</evidence>
<dbReference type="InterPro" id="IPR006597">
    <property type="entry name" value="Sel1-like"/>
</dbReference>
<dbReference type="PANTHER" id="PTHR11102">
    <property type="entry name" value="SEL-1-LIKE PROTEIN"/>
    <property type="match status" value="1"/>
</dbReference>
<dbReference type="EMBL" id="SGPK01001196">
    <property type="protein sequence ID" value="THG93907.1"/>
    <property type="molecule type" value="Genomic_DNA"/>
</dbReference>
<keyword evidence="2" id="KW-0732">Signal</keyword>
<comment type="caution">
    <text evidence="3">The sequence shown here is derived from an EMBL/GenBank/DDBJ whole genome shotgun (WGS) entry which is preliminary data.</text>
</comment>
<dbReference type="GO" id="GO:0036503">
    <property type="term" value="P:ERAD pathway"/>
    <property type="evidence" value="ECO:0007669"/>
    <property type="project" value="TreeGrafter"/>
</dbReference>
<dbReference type="SUPFAM" id="SSF81901">
    <property type="entry name" value="HCP-like"/>
    <property type="match status" value="1"/>
</dbReference>
<organism evidence="3 4">
    <name type="scientific">Phellinidium pouzarii</name>
    <dbReference type="NCBI Taxonomy" id="167371"/>
    <lineage>
        <taxon>Eukaryota</taxon>
        <taxon>Fungi</taxon>
        <taxon>Dikarya</taxon>
        <taxon>Basidiomycota</taxon>
        <taxon>Agaricomycotina</taxon>
        <taxon>Agaricomycetes</taxon>
        <taxon>Hymenochaetales</taxon>
        <taxon>Hymenochaetaceae</taxon>
        <taxon>Phellinidium</taxon>
    </lineage>
</organism>
<dbReference type="Gene3D" id="1.25.40.10">
    <property type="entry name" value="Tetratricopeptide repeat domain"/>
    <property type="match status" value="1"/>
</dbReference>
<dbReference type="GO" id="GO:0005789">
    <property type="term" value="C:endoplasmic reticulum membrane"/>
    <property type="evidence" value="ECO:0007669"/>
    <property type="project" value="TreeGrafter"/>
</dbReference>
<evidence type="ECO:0008006" key="5">
    <source>
        <dbReference type="Google" id="ProtNLM"/>
    </source>
</evidence>
<dbReference type="SMART" id="SM00671">
    <property type="entry name" value="SEL1"/>
    <property type="match status" value="2"/>
</dbReference>
<comment type="similarity">
    <text evidence="1">Belongs to the sel-1 family.</text>
</comment>
<reference evidence="3 4" key="1">
    <citation type="submission" date="2019-02" db="EMBL/GenBank/DDBJ databases">
        <title>Genome sequencing of the rare red list fungi Phellinidium pouzarii.</title>
        <authorList>
            <person name="Buettner E."/>
            <person name="Kellner H."/>
        </authorList>
    </citation>
    <scope>NUCLEOTIDE SEQUENCE [LARGE SCALE GENOMIC DNA]</scope>
    <source>
        <strain evidence="3 4">DSM 108285</strain>
    </source>
</reference>